<sequence length="242" mass="27424">MTSRPRKIDTLSPITKRERDMQVLCLGLSPLQEALNKLGYKAYHCRVAAPTVGHIPLWPEGFDAKLNGNGKSFGREEFDKILTRFSAITDMPAANFSEELLIAYPDAKVILTTRDPDKWIESVERSMYAVIYSRIGSILKIILPEALPFRQLVLAALTDWSNGNLEDRTALRAGFIAHNEKIRKLARGRLLEFSPKDGWEPLCAFLDKTCSKDTISLCECGRWTKWISAVIVALVTYKWLKH</sequence>
<dbReference type="PANTHER" id="PTHR36978">
    <property type="entry name" value="P-LOOP CONTAINING NUCLEOTIDE TRIPHOSPHATE HYDROLASE"/>
    <property type="match status" value="1"/>
</dbReference>
<dbReference type="InterPro" id="IPR027417">
    <property type="entry name" value="P-loop_NTPase"/>
</dbReference>
<dbReference type="Gene3D" id="3.40.50.300">
    <property type="entry name" value="P-loop containing nucleotide triphosphate hydrolases"/>
    <property type="match status" value="1"/>
</dbReference>
<evidence type="ECO:0000313" key="1">
    <source>
        <dbReference type="EMBL" id="TGO49913.1"/>
    </source>
</evidence>
<organism evidence="1 2">
    <name type="scientific">Botryotinia convoluta</name>
    <dbReference type="NCBI Taxonomy" id="54673"/>
    <lineage>
        <taxon>Eukaryota</taxon>
        <taxon>Fungi</taxon>
        <taxon>Dikarya</taxon>
        <taxon>Ascomycota</taxon>
        <taxon>Pezizomycotina</taxon>
        <taxon>Leotiomycetes</taxon>
        <taxon>Helotiales</taxon>
        <taxon>Sclerotiniaceae</taxon>
        <taxon>Botryotinia</taxon>
    </lineage>
</organism>
<name>A0A4Z1HYP9_9HELO</name>
<comment type="caution">
    <text evidence="1">The sequence shown here is derived from an EMBL/GenBank/DDBJ whole genome shotgun (WGS) entry which is preliminary data.</text>
</comment>
<dbReference type="Pfam" id="PF17784">
    <property type="entry name" value="Sulfotransfer_4"/>
    <property type="match status" value="1"/>
</dbReference>
<keyword evidence="2" id="KW-1185">Reference proteome</keyword>
<gene>
    <name evidence="1" type="ORF">BCON_0196g00090</name>
</gene>
<dbReference type="PANTHER" id="PTHR36978:SF4">
    <property type="entry name" value="P-LOOP CONTAINING NUCLEOSIDE TRIPHOSPHATE HYDROLASE PROTEIN"/>
    <property type="match status" value="1"/>
</dbReference>
<reference evidence="1 2" key="1">
    <citation type="submission" date="2017-12" db="EMBL/GenBank/DDBJ databases">
        <title>Comparative genomics of Botrytis spp.</title>
        <authorList>
            <person name="Valero-Jimenez C.A."/>
            <person name="Tapia P."/>
            <person name="Veloso J."/>
            <person name="Silva-Moreno E."/>
            <person name="Staats M."/>
            <person name="Valdes J.H."/>
            <person name="Van Kan J.A.L."/>
        </authorList>
    </citation>
    <scope>NUCLEOTIDE SEQUENCE [LARGE SCALE GENOMIC DNA]</scope>
    <source>
        <strain evidence="1 2">MUCL11595</strain>
    </source>
</reference>
<dbReference type="EMBL" id="PQXN01000196">
    <property type="protein sequence ID" value="TGO49913.1"/>
    <property type="molecule type" value="Genomic_DNA"/>
</dbReference>
<proteinExistence type="predicted"/>
<dbReference type="InterPro" id="IPR040632">
    <property type="entry name" value="Sulfotransfer_4"/>
</dbReference>
<evidence type="ECO:0000313" key="2">
    <source>
        <dbReference type="Proteomes" id="UP000297527"/>
    </source>
</evidence>
<accession>A0A4Z1HYP9</accession>
<dbReference type="SUPFAM" id="SSF52540">
    <property type="entry name" value="P-loop containing nucleoside triphosphate hydrolases"/>
    <property type="match status" value="1"/>
</dbReference>
<evidence type="ECO:0008006" key="3">
    <source>
        <dbReference type="Google" id="ProtNLM"/>
    </source>
</evidence>
<protein>
    <recommendedName>
        <fullName evidence="3">NAD dependent epimerase/dehydratase</fullName>
    </recommendedName>
</protein>
<dbReference type="Proteomes" id="UP000297527">
    <property type="component" value="Unassembled WGS sequence"/>
</dbReference>
<dbReference type="OrthoDB" id="408152at2759"/>
<dbReference type="AlphaFoldDB" id="A0A4Z1HYP9"/>